<feature type="region of interest" description="Disordered" evidence="8">
    <location>
        <begin position="728"/>
        <end position="807"/>
    </location>
</feature>
<dbReference type="GeneID" id="90074075"/>
<feature type="compositionally biased region" description="Acidic residues" evidence="8">
    <location>
        <begin position="448"/>
        <end position="462"/>
    </location>
</feature>
<evidence type="ECO:0000259" key="9">
    <source>
        <dbReference type="PROSITE" id="PS50235"/>
    </source>
</evidence>
<dbReference type="EMBL" id="BTFZ01000011">
    <property type="protein sequence ID" value="GMM36100.1"/>
    <property type="molecule type" value="Genomic_DNA"/>
</dbReference>
<keyword evidence="11" id="KW-1185">Reference proteome</keyword>
<keyword evidence="5" id="KW-0833">Ubl conjugation pathway</keyword>
<feature type="compositionally biased region" description="Polar residues" evidence="8">
    <location>
        <begin position="1111"/>
        <end position="1122"/>
    </location>
</feature>
<dbReference type="AlphaFoldDB" id="A0AAV5QMB1"/>
<feature type="compositionally biased region" description="Polar residues" evidence="8">
    <location>
        <begin position="488"/>
        <end position="497"/>
    </location>
</feature>
<dbReference type="PANTHER" id="PTHR24006">
    <property type="entry name" value="UBIQUITIN CARBOXYL-TERMINAL HYDROLASE"/>
    <property type="match status" value="1"/>
</dbReference>
<keyword evidence="7" id="KW-0788">Thiol protease</keyword>
<evidence type="ECO:0000256" key="2">
    <source>
        <dbReference type="ARBA" id="ARBA00009085"/>
    </source>
</evidence>
<dbReference type="EC" id="3.4.19.12" evidence="3"/>
<feature type="compositionally biased region" description="Basic and acidic residues" evidence="8">
    <location>
        <begin position="911"/>
        <end position="924"/>
    </location>
</feature>
<dbReference type="Gene3D" id="3.90.70.10">
    <property type="entry name" value="Cysteine proteinases"/>
    <property type="match status" value="2"/>
</dbReference>
<dbReference type="PROSITE" id="PS50235">
    <property type="entry name" value="USP_3"/>
    <property type="match status" value="1"/>
</dbReference>
<evidence type="ECO:0000256" key="4">
    <source>
        <dbReference type="ARBA" id="ARBA00022670"/>
    </source>
</evidence>
<keyword evidence="4" id="KW-0645">Protease</keyword>
<sequence length="1160" mass="129844">MSYLNRFASRSKNVSGNAEISQSSVSSGSSTNPNPKTNSVPNKNSNGDNSQTKTPSSNDTGNKEKSKLKDNVKIFDDNFWSSFKQEIIKNDKSKDGGEKKQSGSKVMVLKNLFEKQKTTLCPSQANASLLCEFSNKDVTKAYELIRYFNICEEGSLVCSKKTMKTGNRSKITLLGAENWGNVMCYLDSLLFSMFAKLESFEPLLMSFASEVEEDVKVRRLRAILRVYVSLLRSGQLITFDLTRLLCESLAECGFQEAISRKQEDSSQLFIFLTEILQMPLLTLKIDIAHGGKEVAQDDHRYAKERMLYVSIPEPEDMNDEGTVKSERELEEDQDVSSKAKVKGNAHKQDPETEAKPHIEHEESVLLEECLEHYFNNSIHVKRQLERRLSLRRGTITQQLESLQEIKGSSNAGSQEDLDKPVATYIEELEDPCEASHKAVELVKANNISDDDDDDNVEGEDDNNGSLQGYKMSELGTVTYEGDDKETDTTLISPTTKTVPELRSSFDNSNMTRNARSPSLTKDANYHITTRSRANSAISIFSENKSGEVSLPAWMFLQLLPFYTDLEPNSETEQSFAEKHPILPICLKRYTFGKNSKKSTQKIIIPSFIDLPNFIAENSGETGGDTKEADTLEKYGKYRLILESAVCHRGHSINSGHYVSLVRDEAFDPNATEDEEDNRRWLLFDDLSEDGRVKPTTFKEAFSKETPYILLYRMDVYIPKIVTSIEDDDTTTEVSGKLDKLQVKENRLDGNGNDDADDDDEKSKKQVDDVLQPPANDRKKSSNSTISMEQQPVDNSEHESTTTGGTKKSHDLFSKMVFYNSTYPYPNSSDYSDIRDRFYWKTKTEDGLYIEDDDKKVGCAVAALANDAGTPPYPSGSAGYLTSDSSFSSRLQSKRNSWNDNSSNRSIYSDMDLEKDGKADTKEGDGGGEDSIYSFNGNLKVEDPDDNDNEEAKSKKVKRINSGVSSLWSKKRLSIRRKSKNSDISSTSQEDSHSDAAAKPSLYLHPSKEKQEEGEQEEERDGEGQQTPSSSSLSQNIDSNSRPFSKDSTNSNDTGVKQKQADNSETKSLSLPKADENMDQGLLNPPPSSSTALQSSRSSYESSRKMPPSIATEVSESASNLRGTHSKSSKTKSGSKVSKYKRKNTDKIKREKYRNEKCLIM</sequence>
<dbReference type="GO" id="GO:0004843">
    <property type="term" value="F:cysteine-type deubiquitinase activity"/>
    <property type="evidence" value="ECO:0007669"/>
    <property type="project" value="UniProtKB-EC"/>
</dbReference>
<dbReference type="Proteomes" id="UP001360560">
    <property type="component" value="Unassembled WGS sequence"/>
</dbReference>
<dbReference type="SUPFAM" id="SSF54001">
    <property type="entry name" value="Cysteine proteinases"/>
    <property type="match status" value="1"/>
</dbReference>
<feature type="region of interest" description="Disordered" evidence="8">
    <location>
        <begin position="865"/>
        <end position="1160"/>
    </location>
</feature>
<dbReference type="RefSeq" id="XP_064853096.1">
    <property type="nucleotide sequence ID" value="XM_064997024.1"/>
</dbReference>
<feature type="compositionally biased region" description="Polar residues" evidence="8">
    <location>
        <begin position="1041"/>
        <end position="1057"/>
    </location>
</feature>
<feature type="compositionally biased region" description="Low complexity" evidence="8">
    <location>
        <begin position="1088"/>
        <end position="1100"/>
    </location>
</feature>
<dbReference type="GO" id="GO:0006508">
    <property type="term" value="P:proteolysis"/>
    <property type="evidence" value="ECO:0007669"/>
    <property type="project" value="UniProtKB-KW"/>
</dbReference>
<feature type="domain" description="USP" evidence="9">
    <location>
        <begin position="174"/>
        <end position="714"/>
    </location>
</feature>
<proteinExistence type="inferred from homology"/>
<feature type="compositionally biased region" description="Basic residues" evidence="8">
    <location>
        <begin position="968"/>
        <end position="978"/>
    </location>
</feature>
<protein>
    <recommendedName>
        <fullName evidence="3">ubiquitinyl hydrolase 1</fullName>
        <ecNumber evidence="3">3.4.19.12</ecNumber>
    </recommendedName>
</protein>
<feature type="compositionally biased region" description="Polar residues" evidence="8">
    <location>
        <begin position="781"/>
        <end position="793"/>
    </location>
</feature>
<feature type="compositionally biased region" description="Basic and acidic residues" evidence="8">
    <location>
        <begin position="1142"/>
        <end position="1160"/>
    </location>
</feature>
<evidence type="ECO:0000256" key="5">
    <source>
        <dbReference type="ARBA" id="ARBA00022786"/>
    </source>
</evidence>
<feature type="compositionally biased region" description="Polar residues" evidence="8">
    <location>
        <begin position="31"/>
        <end position="60"/>
    </location>
</feature>
<dbReference type="PANTHER" id="PTHR24006:SF722">
    <property type="entry name" value="UBIQUITIN CARBOXYL-TERMINAL HYDROLASE 48"/>
    <property type="match status" value="1"/>
</dbReference>
<feature type="compositionally biased region" description="Low complexity" evidence="8">
    <location>
        <begin position="1023"/>
        <end position="1040"/>
    </location>
</feature>
<feature type="region of interest" description="Disordered" evidence="8">
    <location>
        <begin position="445"/>
        <end position="517"/>
    </location>
</feature>
<feature type="region of interest" description="Disordered" evidence="8">
    <location>
        <begin position="311"/>
        <end position="358"/>
    </location>
</feature>
<feature type="compositionally biased region" description="Basic and acidic residues" evidence="8">
    <location>
        <begin position="346"/>
        <end position="358"/>
    </location>
</feature>
<feature type="region of interest" description="Disordered" evidence="8">
    <location>
        <begin position="1"/>
        <end position="68"/>
    </location>
</feature>
<evidence type="ECO:0000256" key="7">
    <source>
        <dbReference type="ARBA" id="ARBA00022807"/>
    </source>
</evidence>
<evidence type="ECO:0000313" key="10">
    <source>
        <dbReference type="EMBL" id="GMM36100.1"/>
    </source>
</evidence>
<feature type="compositionally biased region" description="Low complexity" evidence="8">
    <location>
        <begin position="21"/>
        <end position="30"/>
    </location>
</feature>
<feature type="compositionally biased region" description="Low complexity" evidence="8">
    <location>
        <begin position="893"/>
        <end position="905"/>
    </location>
</feature>
<keyword evidence="6" id="KW-0378">Hydrolase</keyword>
<dbReference type="GO" id="GO:0005829">
    <property type="term" value="C:cytosol"/>
    <property type="evidence" value="ECO:0007669"/>
    <property type="project" value="TreeGrafter"/>
</dbReference>
<accession>A0AAV5QMB1</accession>
<comment type="caution">
    <text evidence="10">The sequence shown here is derived from an EMBL/GenBank/DDBJ whole genome shotgun (WGS) entry which is preliminary data.</text>
</comment>
<comment type="similarity">
    <text evidence="2">Belongs to the peptidase C19 family.</text>
</comment>
<evidence type="ECO:0000256" key="3">
    <source>
        <dbReference type="ARBA" id="ARBA00012759"/>
    </source>
</evidence>
<feature type="compositionally biased region" description="Polar residues" evidence="8">
    <location>
        <begin position="8"/>
        <end position="20"/>
    </location>
</feature>
<dbReference type="InterPro" id="IPR038765">
    <property type="entry name" value="Papain-like_cys_pep_sf"/>
</dbReference>
<dbReference type="InterPro" id="IPR050164">
    <property type="entry name" value="Peptidase_C19"/>
</dbReference>
<feature type="compositionally biased region" description="Polar residues" evidence="8">
    <location>
        <begin position="879"/>
        <end position="890"/>
    </location>
</feature>
<feature type="compositionally biased region" description="Basic and acidic residues" evidence="8">
    <location>
        <begin position="735"/>
        <end position="747"/>
    </location>
</feature>
<name>A0AAV5QMB1_9ASCO</name>
<evidence type="ECO:0000256" key="6">
    <source>
        <dbReference type="ARBA" id="ARBA00022801"/>
    </source>
</evidence>
<dbReference type="GO" id="GO:0016579">
    <property type="term" value="P:protein deubiquitination"/>
    <property type="evidence" value="ECO:0007669"/>
    <property type="project" value="TreeGrafter"/>
</dbReference>
<organism evidence="10 11">
    <name type="scientific">Saccharomycopsis crataegensis</name>
    <dbReference type="NCBI Taxonomy" id="43959"/>
    <lineage>
        <taxon>Eukaryota</taxon>
        <taxon>Fungi</taxon>
        <taxon>Dikarya</taxon>
        <taxon>Ascomycota</taxon>
        <taxon>Saccharomycotina</taxon>
        <taxon>Saccharomycetes</taxon>
        <taxon>Saccharomycopsidaceae</taxon>
        <taxon>Saccharomycopsis</taxon>
    </lineage>
</organism>
<evidence type="ECO:0000256" key="1">
    <source>
        <dbReference type="ARBA" id="ARBA00000707"/>
    </source>
</evidence>
<feature type="compositionally biased region" description="Polar residues" evidence="8">
    <location>
        <begin position="504"/>
        <end position="517"/>
    </location>
</feature>
<gene>
    <name evidence="10" type="ORF">DASC09_034250</name>
</gene>
<reference evidence="10 11" key="1">
    <citation type="journal article" date="2023" name="Elife">
        <title>Identification of key yeast species and microbe-microbe interactions impacting larval growth of Drosophila in the wild.</title>
        <authorList>
            <person name="Mure A."/>
            <person name="Sugiura Y."/>
            <person name="Maeda R."/>
            <person name="Honda K."/>
            <person name="Sakurai N."/>
            <person name="Takahashi Y."/>
            <person name="Watada M."/>
            <person name="Katoh T."/>
            <person name="Gotoh A."/>
            <person name="Gotoh Y."/>
            <person name="Taniguchi I."/>
            <person name="Nakamura K."/>
            <person name="Hayashi T."/>
            <person name="Katayama T."/>
            <person name="Uemura T."/>
            <person name="Hattori Y."/>
        </authorList>
    </citation>
    <scope>NUCLEOTIDE SEQUENCE [LARGE SCALE GENOMIC DNA]</scope>
    <source>
        <strain evidence="10 11">SC-9</strain>
    </source>
</reference>
<evidence type="ECO:0000313" key="11">
    <source>
        <dbReference type="Proteomes" id="UP001360560"/>
    </source>
</evidence>
<dbReference type="GO" id="GO:0005634">
    <property type="term" value="C:nucleus"/>
    <property type="evidence" value="ECO:0007669"/>
    <property type="project" value="UniProtKB-SubCell"/>
</dbReference>
<evidence type="ECO:0000256" key="8">
    <source>
        <dbReference type="SAM" id="MobiDB-lite"/>
    </source>
</evidence>
<dbReference type="InterPro" id="IPR028889">
    <property type="entry name" value="USP"/>
</dbReference>
<comment type="catalytic activity">
    <reaction evidence="1">
        <text>Thiol-dependent hydrolysis of ester, thioester, amide, peptide and isopeptide bonds formed by the C-terminal Gly of ubiquitin (a 76-residue protein attached to proteins as an intracellular targeting signal).</text>
        <dbReference type="EC" id="3.4.19.12"/>
    </reaction>
</comment>